<dbReference type="STRING" id="98403.A0A151GVE0"/>
<dbReference type="InterPro" id="IPR034261">
    <property type="entry name" value="CNOT4_RRM"/>
</dbReference>
<dbReference type="RefSeq" id="XP_040660392.1">
    <property type="nucleotide sequence ID" value="XM_040799509.1"/>
</dbReference>
<keyword evidence="10" id="KW-0539">Nucleus</keyword>
<feature type="compositionally biased region" description="Polar residues" evidence="13">
    <location>
        <begin position="557"/>
        <end position="583"/>
    </location>
</feature>
<dbReference type="CDD" id="cd16618">
    <property type="entry name" value="mRING-HC-C4C4_CNOT4"/>
    <property type="match status" value="1"/>
</dbReference>
<dbReference type="InterPro" id="IPR039515">
    <property type="entry name" value="NOT4_mRING-HC-C4C4"/>
</dbReference>
<feature type="compositionally biased region" description="Polar residues" evidence="13">
    <location>
        <begin position="876"/>
        <end position="885"/>
    </location>
</feature>
<dbReference type="SUPFAM" id="SSF57850">
    <property type="entry name" value="RING/U-box"/>
    <property type="match status" value="1"/>
</dbReference>
<feature type="region of interest" description="Disordered" evidence="13">
    <location>
        <begin position="248"/>
        <end position="335"/>
    </location>
</feature>
<dbReference type="Gene3D" id="3.30.40.10">
    <property type="entry name" value="Zinc/RING finger domain, C3HC4 (zinc finger)"/>
    <property type="match status" value="1"/>
</dbReference>
<feature type="compositionally biased region" description="Polar residues" evidence="13">
    <location>
        <begin position="296"/>
        <end position="311"/>
    </location>
</feature>
<dbReference type="FunFam" id="3.30.70.330:FF:000257">
    <property type="entry name" value="CCR4-NOT core complex subunit Not4"/>
    <property type="match status" value="1"/>
</dbReference>
<feature type="region of interest" description="Disordered" evidence="13">
    <location>
        <begin position="426"/>
        <end position="612"/>
    </location>
</feature>
<feature type="region of interest" description="Disordered" evidence="13">
    <location>
        <begin position="647"/>
        <end position="666"/>
    </location>
</feature>
<evidence type="ECO:0000259" key="15">
    <source>
        <dbReference type="PROSITE" id="PS50102"/>
    </source>
</evidence>
<feature type="region of interest" description="Disordered" evidence="13">
    <location>
        <begin position="675"/>
        <end position="737"/>
    </location>
</feature>
<organism evidence="16 17">
    <name type="scientific">Drechmeria coniospora</name>
    <name type="common">Nematophagous fungus</name>
    <name type="synonym">Meria coniospora</name>
    <dbReference type="NCBI Taxonomy" id="98403"/>
    <lineage>
        <taxon>Eukaryota</taxon>
        <taxon>Fungi</taxon>
        <taxon>Dikarya</taxon>
        <taxon>Ascomycota</taxon>
        <taxon>Pezizomycotina</taxon>
        <taxon>Sordariomycetes</taxon>
        <taxon>Hypocreomycetidae</taxon>
        <taxon>Hypocreales</taxon>
        <taxon>Ophiocordycipitaceae</taxon>
        <taxon>Drechmeria</taxon>
    </lineage>
</organism>
<dbReference type="Pfam" id="PF00076">
    <property type="entry name" value="RRM_1"/>
    <property type="match status" value="1"/>
</dbReference>
<dbReference type="GO" id="GO:0061630">
    <property type="term" value="F:ubiquitin protein ligase activity"/>
    <property type="evidence" value="ECO:0007669"/>
    <property type="project" value="UniProtKB-ARBA"/>
</dbReference>
<evidence type="ECO:0000256" key="11">
    <source>
        <dbReference type="PROSITE-ProRule" id="PRU00175"/>
    </source>
</evidence>
<dbReference type="GeneID" id="63714823"/>
<dbReference type="InterPro" id="IPR039780">
    <property type="entry name" value="Mot2"/>
</dbReference>
<protein>
    <submittedName>
        <fullName evidence="16">Putative MOT2-transcriptional repressor</fullName>
    </submittedName>
</protein>
<keyword evidence="9" id="KW-0804">Transcription</keyword>
<keyword evidence="8" id="KW-0175">Coiled coil</keyword>
<feature type="compositionally biased region" description="Basic and acidic residues" evidence="13">
    <location>
        <begin position="1119"/>
        <end position="1143"/>
    </location>
</feature>
<feature type="compositionally biased region" description="Basic and acidic residues" evidence="13">
    <location>
        <begin position="1186"/>
        <end position="1201"/>
    </location>
</feature>
<dbReference type="Proteomes" id="UP000076580">
    <property type="component" value="Chromosome 01"/>
</dbReference>
<feature type="compositionally biased region" description="Polar residues" evidence="13">
    <location>
        <begin position="716"/>
        <end position="727"/>
    </location>
</feature>
<dbReference type="Pfam" id="PF14570">
    <property type="entry name" value="zf-RING_4"/>
    <property type="match status" value="1"/>
</dbReference>
<evidence type="ECO:0000256" key="8">
    <source>
        <dbReference type="ARBA" id="ARBA00023054"/>
    </source>
</evidence>
<feature type="compositionally biased region" description="Basic and acidic residues" evidence="13">
    <location>
        <begin position="90"/>
        <end position="106"/>
    </location>
</feature>
<evidence type="ECO:0000256" key="13">
    <source>
        <dbReference type="SAM" id="MobiDB-lite"/>
    </source>
</evidence>
<dbReference type="PANTHER" id="PTHR12603">
    <property type="entry name" value="CCR4-NOT TRANSCRIPTION COMPLEX RELATED"/>
    <property type="match status" value="1"/>
</dbReference>
<keyword evidence="17" id="KW-1185">Reference proteome</keyword>
<keyword evidence="6 12" id="KW-0694">RNA-binding</keyword>
<feature type="compositionally biased region" description="Low complexity" evidence="13">
    <location>
        <begin position="1069"/>
        <end position="1093"/>
    </location>
</feature>
<dbReference type="PROSITE" id="PS50102">
    <property type="entry name" value="RRM"/>
    <property type="match status" value="1"/>
</dbReference>
<dbReference type="GO" id="GO:0008270">
    <property type="term" value="F:zinc ion binding"/>
    <property type="evidence" value="ECO:0007669"/>
    <property type="project" value="UniProtKB-KW"/>
</dbReference>
<feature type="compositionally biased region" description="Polar residues" evidence="13">
    <location>
        <begin position="248"/>
        <end position="263"/>
    </location>
</feature>
<dbReference type="PANTHER" id="PTHR12603:SF0">
    <property type="entry name" value="CCR4-NOT TRANSCRIPTION COMPLEX SUBUNIT 4"/>
    <property type="match status" value="1"/>
</dbReference>
<dbReference type="InterPro" id="IPR003954">
    <property type="entry name" value="RRM_euk-type"/>
</dbReference>
<feature type="compositionally biased region" description="Basic and acidic residues" evidence="13">
    <location>
        <begin position="1217"/>
        <end position="1229"/>
    </location>
</feature>
<keyword evidence="3" id="KW-0479">Metal-binding</keyword>
<accession>A0A151GVE0</accession>
<proteinExistence type="predicted"/>
<evidence type="ECO:0000313" key="16">
    <source>
        <dbReference type="EMBL" id="KYK61040.1"/>
    </source>
</evidence>
<comment type="subcellular location">
    <subcellularLocation>
        <location evidence="1">Nucleus</location>
    </subcellularLocation>
</comment>
<dbReference type="GO" id="GO:0030015">
    <property type="term" value="C:CCR4-NOT core complex"/>
    <property type="evidence" value="ECO:0007669"/>
    <property type="project" value="UniProtKB-ARBA"/>
</dbReference>
<evidence type="ECO:0000256" key="10">
    <source>
        <dbReference type="ARBA" id="ARBA00023242"/>
    </source>
</evidence>
<dbReference type="PROSITE" id="PS50089">
    <property type="entry name" value="ZF_RING_2"/>
    <property type="match status" value="1"/>
</dbReference>
<evidence type="ECO:0000259" key="14">
    <source>
        <dbReference type="PROSITE" id="PS50089"/>
    </source>
</evidence>
<feature type="compositionally biased region" description="Basic and acidic residues" evidence="13">
    <location>
        <begin position="900"/>
        <end position="909"/>
    </location>
</feature>
<dbReference type="InterPro" id="IPR013083">
    <property type="entry name" value="Znf_RING/FYVE/PHD"/>
</dbReference>
<dbReference type="GO" id="GO:0016567">
    <property type="term" value="P:protein ubiquitination"/>
    <property type="evidence" value="ECO:0007669"/>
    <property type="project" value="TreeGrafter"/>
</dbReference>
<dbReference type="InterPro" id="IPR001841">
    <property type="entry name" value="Znf_RING"/>
</dbReference>
<name>A0A151GVE0_DRECN</name>
<dbReference type="InterPro" id="IPR012677">
    <property type="entry name" value="Nucleotide-bd_a/b_plait_sf"/>
</dbReference>
<evidence type="ECO:0000256" key="1">
    <source>
        <dbReference type="ARBA" id="ARBA00004123"/>
    </source>
</evidence>
<sequence length="1552" mass="165447">MAPQDSFIEDEDETCPLCIEELDLTDRNFRPCPCGYKVCQFCFNNIRNNINGLCPACRRPYDEKTIQYKIVTPEEIAEFSRNIQKNQKKRVQEQKQKEAQKREAERETRKNLIGVRVVQKNLVYVTGLAAGGREDELLKMLRKPEFFGQYGNIQKISISNRKSPDGQHHSLGIYVTFEKPDDAYRCILAVDGSVNGDRVLKAQYGTTKYCSAWLKFEKCNNPGCMFLHEKADDENSYTRQDLSSLNFLTQTDRPLNSGSTSARAVSRQQGPQPTPPPTSQPMRPSLSKDGVVDNPVDTSALPSSANWARNPQRSRRGSHATSGAASSPAVSTSLPVTAETATENVVPDAESSTTIPAYLRNLAPRDAVFDEEIAALLSFQLPKIRVPDFEKYPPMFDLRGGEKRRVMREEEDSRIANPDDQLEALVSSEEPETGGGSLALGGEPEERELAGDGHSFDQRQVSTQPPIQRGSTDGILGTGPGGSSFGQGSSRSMTPQQLTSIRSAAGFGDQGSPAISSQSTAFQGQGQGHSRQPSRFNFASDNTNSSSTVKLAANPRNMAQQTSMMPNSFQSQGANQYYPTTISGPPPGLKSTGTPPNMYGQSFGAGFGAAPKDSSNELLQSLIGRNRAGVSQPHDAGKREYMISSFSNQYPPSSTSTPVPASNLLASLYGNQPGAFQDFGSKQKKKGKKHRHANTSSSGGSGLVDLADPSILQARMQHQQPQSTAGASQGLYGGQSQADDELLSFDKASEAVDDLLHDPQDDLGQLGIALSSAMPSVPPGFAGPHGHPDPTQPSSAPTLPWLLTPVPKVAAAGINHGTMTPEQTPRKGRLGSTARRGGKSLTTDSGAPKGAPSLSSQTQPLAVQDDENFPPLATQARKQQSSSPAIPTVPTPKGTPAPKRSSDKGKVPEKVSQLNLEKSRGQQKLDKERALEGARASTDGKQPQQKQPADRSKATMKTSELSFQNMPEDMSSNQAVASHSSRKPGSAGDEGLNAPTPRSEDSTRPQGSTDEVVFPPLPTPSGSGAASPAPRVAPKSLRLVSPVKTDTSTLPSLVQSLASRVVSASQGPDTAASDMASDTASLVSASVSASRAGSPPPNRIGSAAVRTSTKSSQRKERKKAFQEETKVISERPKEEPKPHDAIVVRKKKEKKEKPTRASAPPSQDEPLADAAIQDGPVTESTSKEGASSKESDGADLKDKLLPSRKGASSRKGKGKGKGKEKGKERETREVAQPQPTPPAADAEPNSTAQADEAERSRFSPAGVFAGLANLFKGEDLALFKPVPSGNQRQEHNSGAKNGAYCKDCACKCAEIREEDLAALRAGKPVRKQFHMDGGRMLITPNGDSIRGLSPNEEDAFLQLQTAIALSAEHPGAFVAPRHHPGSGAFSLIKGRAVPNGRPNIFPLTCHPSSPDPVGKMQREEALSYINQYVLPRLNLGASNMGFPNAASPARDSAAASLNSLAPYFYGPDAAAGVGIYSAPDGARAMRDFAASGGSQSEEPGKIPGTNGVSSMPLMSVEDAESALFAARRETEKLERGLNAVIKRNRRLVLGGS</sequence>
<dbReference type="Gene3D" id="3.30.70.330">
    <property type="match status" value="1"/>
</dbReference>
<evidence type="ECO:0000256" key="9">
    <source>
        <dbReference type="ARBA" id="ARBA00023163"/>
    </source>
</evidence>
<feature type="compositionally biased region" description="Gly residues" evidence="13">
    <location>
        <begin position="476"/>
        <end position="485"/>
    </location>
</feature>
<keyword evidence="4 11" id="KW-0863">Zinc-finger</keyword>
<dbReference type="GO" id="GO:0000956">
    <property type="term" value="P:nuclear-transcribed mRNA catabolic process"/>
    <property type="evidence" value="ECO:0007669"/>
    <property type="project" value="UniProtKB-ARBA"/>
</dbReference>
<dbReference type="CDD" id="cd12438">
    <property type="entry name" value="RRM_CNOT4"/>
    <property type="match status" value="1"/>
</dbReference>
<reference evidence="16 17" key="1">
    <citation type="journal article" date="2016" name="Sci. Rep.">
        <title>Insights into Adaptations to a Near-Obligate Nematode Endoparasitic Lifestyle from the Finished Genome of Drechmeria coniospora.</title>
        <authorList>
            <person name="Zhang L."/>
            <person name="Zhou Z."/>
            <person name="Guo Q."/>
            <person name="Fokkens L."/>
            <person name="Miskei M."/>
            <person name="Pocsi I."/>
            <person name="Zhang W."/>
            <person name="Chen M."/>
            <person name="Wang L."/>
            <person name="Sun Y."/>
            <person name="Donzelli B.G."/>
            <person name="Gibson D.M."/>
            <person name="Nelson D.R."/>
            <person name="Luo J.G."/>
            <person name="Rep M."/>
            <person name="Liu H."/>
            <person name="Yang S."/>
            <person name="Wang J."/>
            <person name="Krasnoff S.B."/>
            <person name="Xu Y."/>
            <person name="Molnar I."/>
            <person name="Lin M."/>
        </authorList>
    </citation>
    <scope>NUCLEOTIDE SEQUENCE [LARGE SCALE GENOMIC DNA]</scope>
    <source>
        <strain evidence="16 17">ARSEF 6962</strain>
    </source>
</reference>
<feature type="domain" description="RING-type" evidence="14">
    <location>
        <begin position="15"/>
        <end position="58"/>
    </location>
</feature>
<feature type="compositionally biased region" description="Basic and acidic residues" evidence="13">
    <location>
        <begin position="917"/>
        <end position="932"/>
    </location>
</feature>
<feature type="compositionally biased region" description="Polar residues" evidence="13">
    <location>
        <begin position="319"/>
        <end position="335"/>
    </location>
</feature>
<dbReference type="SMART" id="SM00361">
    <property type="entry name" value="RRM_1"/>
    <property type="match status" value="1"/>
</dbReference>
<feature type="compositionally biased region" description="Polar residues" evidence="13">
    <location>
        <begin position="513"/>
        <end position="549"/>
    </location>
</feature>
<dbReference type="EMBL" id="LAYC01000001">
    <property type="protein sequence ID" value="KYK61040.1"/>
    <property type="molecule type" value="Genomic_DNA"/>
</dbReference>
<evidence type="ECO:0000256" key="3">
    <source>
        <dbReference type="ARBA" id="ARBA00022723"/>
    </source>
</evidence>
<dbReference type="InterPro" id="IPR000504">
    <property type="entry name" value="RRM_dom"/>
</dbReference>
<keyword evidence="2" id="KW-0678">Repressor</keyword>
<feature type="domain" description="RRM" evidence="15">
    <location>
        <begin position="121"/>
        <end position="207"/>
    </location>
</feature>
<evidence type="ECO:0000256" key="5">
    <source>
        <dbReference type="ARBA" id="ARBA00022833"/>
    </source>
</evidence>
<evidence type="ECO:0000256" key="6">
    <source>
        <dbReference type="ARBA" id="ARBA00022884"/>
    </source>
</evidence>
<evidence type="ECO:0000256" key="12">
    <source>
        <dbReference type="PROSITE-ProRule" id="PRU00176"/>
    </source>
</evidence>
<feature type="compositionally biased region" description="Basic and acidic residues" evidence="13">
    <location>
        <begin position="447"/>
        <end position="457"/>
    </location>
</feature>
<feature type="region of interest" description="Disordered" evidence="13">
    <location>
        <begin position="774"/>
        <end position="1256"/>
    </location>
</feature>
<dbReference type="InParanoid" id="A0A151GVE0"/>
<feature type="compositionally biased region" description="Basic residues" evidence="13">
    <location>
        <begin position="682"/>
        <end position="693"/>
    </location>
</feature>
<dbReference type="GO" id="GO:0010557">
    <property type="term" value="P:positive regulation of macromolecule biosynthetic process"/>
    <property type="evidence" value="ECO:0007669"/>
    <property type="project" value="UniProtKB-ARBA"/>
</dbReference>
<dbReference type="GO" id="GO:0003723">
    <property type="term" value="F:RNA binding"/>
    <property type="evidence" value="ECO:0007669"/>
    <property type="project" value="UniProtKB-UniRule"/>
</dbReference>
<feature type="compositionally biased region" description="Polar residues" evidence="13">
    <location>
        <begin position="1044"/>
        <end position="1068"/>
    </location>
</feature>
<gene>
    <name evidence="16" type="ORF">DCS_02180</name>
</gene>
<evidence type="ECO:0000256" key="7">
    <source>
        <dbReference type="ARBA" id="ARBA00023015"/>
    </source>
</evidence>
<feature type="compositionally biased region" description="Polar residues" evidence="13">
    <location>
        <begin position="955"/>
        <end position="979"/>
    </location>
</feature>
<keyword evidence="5" id="KW-0862">Zinc</keyword>
<feature type="region of interest" description="Disordered" evidence="13">
    <location>
        <begin position="87"/>
        <end position="106"/>
    </location>
</feature>
<dbReference type="InterPro" id="IPR035979">
    <property type="entry name" value="RBD_domain_sf"/>
</dbReference>
<evidence type="ECO:0000256" key="2">
    <source>
        <dbReference type="ARBA" id="ARBA00022491"/>
    </source>
</evidence>
<evidence type="ECO:0000256" key="4">
    <source>
        <dbReference type="ARBA" id="ARBA00022771"/>
    </source>
</evidence>
<feature type="compositionally biased region" description="Low complexity" evidence="13">
    <location>
        <begin position="651"/>
        <end position="662"/>
    </location>
</feature>
<dbReference type="FunFam" id="3.30.40.10:FF:000006">
    <property type="entry name" value="CCR4-NOT transcription complex subunit 4"/>
    <property type="match status" value="1"/>
</dbReference>
<feature type="compositionally biased region" description="Basic residues" evidence="13">
    <location>
        <begin position="1207"/>
        <end position="1216"/>
    </location>
</feature>
<dbReference type="GO" id="GO:0005634">
    <property type="term" value="C:nucleus"/>
    <property type="evidence" value="ECO:0007669"/>
    <property type="project" value="UniProtKB-SubCell"/>
</dbReference>
<evidence type="ECO:0000313" key="17">
    <source>
        <dbReference type="Proteomes" id="UP000076580"/>
    </source>
</evidence>
<comment type="caution">
    <text evidence="16">The sequence shown here is derived from an EMBL/GenBank/DDBJ whole genome shotgun (WGS) entry which is preliminary data.</text>
</comment>
<dbReference type="GO" id="GO:0051254">
    <property type="term" value="P:positive regulation of RNA metabolic process"/>
    <property type="evidence" value="ECO:0007669"/>
    <property type="project" value="UniProtKB-ARBA"/>
</dbReference>
<keyword evidence="7" id="KW-0805">Transcription regulation</keyword>
<dbReference type="SUPFAM" id="SSF54928">
    <property type="entry name" value="RNA-binding domain, RBD"/>
    <property type="match status" value="1"/>
</dbReference>